<dbReference type="SMART" id="SM00066">
    <property type="entry name" value="GAL4"/>
    <property type="match status" value="1"/>
</dbReference>
<dbReference type="GO" id="GO:0000976">
    <property type="term" value="F:transcription cis-regulatory region binding"/>
    <property type="evidence" value="ECO:0007669"/>
    <property type="project" value="TreeGrafter"/>
</dbReference>
<dbReference type="Pfam" id="PF11951">
    <property type="entry name" value="Fungal_trans_2"/>
    <property type="match status" value="1"/>
</dbReference>
<evidence type="ECO:0000313" key="5">
    <source>
        <dbReference type="EMBL" id="KAG4417286.1"/>
    </source>
</evidence>
<comment type="caution">
    <text evidence="5">The sequence shown here is derived from an EMBL/GenBank/DDBJ whole genome shotgun (WGS) entry which is preliminary data.</text>
</comment>
<dbReference type="GO" id="GO:0008270">
    <property type="term" value="F:zinc ion binding"/>
    <property type="evidence" value="ECO:0007669"/>
    <property type="project" value="InterPro"/>
</dbReference>
<dbReference type="Pfam" id="PF00172">
    <property type="entry name" value="Zn_clus"/>
    <property type="match status" value="1"/>
</dbReference>
<dbReference type="Proteomes" id="UP000664132">
    <property type="component" value="Unassembled WGS sequence"/>
</dbReference>
<reference evidence="5" key="1">
    <citation type="submission" date="2021-02" db="EMBL/GenBank/DDBJ databases">
        <title>Genome sequence Cadophora malorum strain M34.</title>
        <authorList>
            <person name="Stefanovic E."/>
            <person name="Vu D."/>
            <person name="Scully C."/>
            <person name="Dijksterhuis J."/>
            <person name="Roader J."/>
            <person name="Houbraken J."/>
        </authorList>
    </citation>
    <scope>NUCLEOTIDE SEQUENCE</scope>
    <source>
        <strain evidence="5">M34</strain>
    </source>
</reference>
<organism evidence="5 6">
    <name type="scientific">Cadophora malorum</name>
    <dbReference type="NCBI Taxonomy" id="108018"/>
    <lineage>
        <taxon>Eukaryota</taxon>
        <taxon>Fungi</taxon>
        <taxon>Dikarya</taxon>
        <taxon>Ascomycota</taxon>
        <taxon>Pezizomycotina</taxon>
        <taxon>Leotiomycetes</taxon>
        <taxon>Helotiales</taxon>
        <taxon>Ploettnerulaceae</taxon>
        <taxon>Cadophora</taxon>
    </lineage>
</organism>
<dbReference type="SUPFAM" id="SSF57701">
    <property type="entry name" value="Zn2/Cys6 DNA-binding domain"/>
    <property type="match status" value="1"/>
</dbReference>
<dbReference type="GO" id="GO:0045944">
    <property type="term" value="P:positive regulation of transcription by RNA polymerase II"/>
    <property type="evidence" value="ECO:0007669"/>
    <property type="project" value="TreeGrafter"/>
</dbReference>
<dbReference type="OrthoDB" id="1919336at2759"/>
<feature type="region of interest" description="Disordered" evidence="3">
    <location>
        <begin position="50"/>
        <end position="76"/>
    </location>
</feature>
<comment type="subcellular location">
    <subcellularLocation>
        <location evidence="1">Nucleus</location>
    </subcellularLocation>
</comment>
<accession>A0A8H7TD50</accession>
<keyword evidence="2" id="KW-0539">Nucleus</keyword>
<evidence type="ECO:0000256" key="3">
    <source>
        <dbReference type="SAM" id="MobiDB-lite"/>
    </source>
</evidence>
<evidence type="ECO:0000256" key="1">
    <source>
        <dbReference type="ARBA" id="ARBA00004123"/>
    </source>
</evidence>
<dbReference type="PROSITE" id="PS00463">
    <property type="entry name" value="ZN2_CY6_FUNGAL_1"/>
    <property type="match status" value="1"/>
</dbReference>
<evidence type="ECO:0000259" key="4">
    <source>
        <dbReference type="PROSITE" id="PS50048"/>
    </source>
</evidence>
<dbReference type="Gene3D" id="4.10.240.10">
    <property type="entry name" value="Zn(2)-C6 fungal-type DNA-binding domain"/>
    <property type="match status" value="1"/>
</dbReference>
<dbReference type="EMBL" id="JAFJYH010000159">
    <property type="protein sequence ID" value="KAG4417286.1"/>
    <property type="molecule type" value="Genomic_DNA"/>
</dbReference>
<dbReference type="PROSITE" id="PS50048">
    <property type="entry name" value="ZN2_CY6_FUNGAL_2"/>
    <property type="match status" value="1"/>
</dbReference>
<dbReference type="InterPro" id="IPR036864">
    <property type="entry name" value="Zn2-C6_fun-type_DNA-bd_sf"/>
</dbReference>
<dbReference type="AlphaFoldDB" id="A0A8H7TD50"/>
<name>A0A8H7TD50_9HELO</name>
<evidence type="ECO:0000313" key="6">
    <source>
        <dbReference type="Proteomes" id="UP000664132"/>
    </source>
</evidence>
<feature type="domain" description="Zn(2)-C6 fungal-type" evidence="4">
    <location>
        <begin position="15"/>
        <end position="45"/>
    </location>
</feature>
<keyword evidence="6" id="KW-1185">Reference proteome</keyword>
<dbReference type="PANTHER" id="PTHR37534:SF43">
    <property type="entry name" value="FINGER DOMAIN PROTEIN, PUTATIVE (AFU_ORTHOLOGUE AFUA_1G01850)-RELATED"/>
    <property type="match status" value="1"/>
</dbReference>
<gene>
    <name evidence="5" type="ORF">IFR04_009576</name>
</gene>
<dbReference type="InterPro" id="IPR001138">
    <property type="entry name" value="Zn2Cys6_DnaBD"/>
</dbReference>
<dbReference type="GO" id="GO:0000981">
    <property type="term" value="F:DNA-binding transcription factor activity, RNA polymerase II-specific"/>
    <property type="evidence" value="ECO:0007669"/>
    <property type="project" value="InterPro"/>
</dbReference>
<sequence length="481" mass="53710">MTPDNPIKTKKRSSGCIPCKARKKKCDGRRPDCVGCERNILLCRWSECQEHSPGNDVSASSKLALKHKPSRSPTYSGVLNRRPGLLSTIVQHPLSKLLYEHWFGETADNISALRGTSNAFYTELPKLALRYPDMVLPSLLAFSGVHYCNKYPNPAVEEMAWSHLAQALRALKYAVTRHVAGSDDDQALPLLVTTLMMSLIETCRGDTEGNYKHHSLAARPLLRSVLASSLYDGQDSTINFVMELYAYVACITDLTAQAEAVIEMEADSESNYYEVISSNSSGTLLGCAYELFQLVPLVSNLWQRRRNAGLSQEEPQIDNNKWLGHLEEGSALHLQISSWRPPLGATPDFANGGRLYQEALLAYLEMSTSDDADLDVVTRTDVAMALLNDIPQNAPIAVTLYWPLSLFASITNNLQYRKTIRQRFKQMYDDLGIGNILTIIDFLDRLWGEQQTTTALRKECPVQSTSLQSLTRKHGTDISFL</sequence>
<evidence type="ECO:0000256" key="2">
    <source>
        <dbReference type="ARBA" id="ARBA00023242"/>
    </source>
</evidence>
<proteinExistence type="predicted"/>
<dbReference type="PANTHER" id="PTHR37534">
    <property type="entry name" value="TRANSCRIPTIONAL ACTIVATOR PROTEIN UGA3"/>
    <property type="match status" value="1"/>
</dbReference>
<protein>
    <recommendedName>
        <fullName evidence="4">Zn(2)-C6 fungal-type domain-containing protein</fullName>
    </recommendedName>
</protein>
<dbReference type="InterPro" id="IPR021858">
    <property type="entry name" value="Fun_TF"/>
</dbReference>
<dbReference type="GO" id="GO:0005634">
    <property type="term" value="C:nucleus"/>
    <property type="evidence" value="ECO:0007669"/>
    <property type="project" value="UniProtKB-SubCell"/>
</dbReference>